<keyword evidence="3" id="KW-0521">NADP</keyword>
<organism evidence="5 6">
    <name type="scientific">Fasciolopsis buskii</name>
    <dbReference type="NCBI Taxonomy" id="27845"/>
    <lineage>
        <taxon>Eukaryota</taxon>
        <taxon>Metazoa</taxon>
        <taxon>Spiralia</taxon>
        <taxon>Lophotrochozoa</taxon>
        <taxon>Platyhelminthes</taxon>
        <taxon>Trematoda</taxon>
        <taxon>Digenea</taxon>
        <taxon>Plagiorchiida</taxon>
        <taxon>Echinostomata</taxon>
        <taxon>Echinostomatoidea</taxon>
        <taxon>Fasciolidae</taxon>
        <taxon>Fasciolopsis</taxon>
    </lineage>
</organism>
<dbReference type="GO" id="GO:0006729">
    <property type="term" value="P:tetrahydrobiopterin biosynthetic process"/>
    <property type="evidence" value="ECO:0007669"/>
    <property type="project" value="TreeGrafter"/>
</dbReference>
<dbReference type="SUPFAM" id="SSF51735">
    <property type="entry name" value="NAD(P)-binding Rossmann-fold domains"/>
    <property type="match status" value="1"/>
</dbReference>
<dbReference type="Proteomes" id="UP000728185">
    <property type="component" value="Unassembled WGS sequence"/>
</dbReference>
<dbReference type="GO" id="GO:0004757">
    <property type="term" value="F:sepiapterin reductase (NADP+) activity"/>
    <property type="evidence" value="ECO:0007669"/>
    <property type="project" value="TreeGrafter"/>
</dbReference>
<proteinExistence type="predicted"/>
<dbReference type="InterPro" id="IPR002347">
    <property type="entry name" value="SDR_fam"/>
</dbReference>
<dbReference type="AlphaFoldDB" id="A0A8E0VLZ4"/>
<dbReference type="Pfam" id="PF00106">
    <property type="entry name" value="adh_short"/>
    <property type="match status" value="1"/>
</dbReference>
<dbReference type="PANTHER" id="PTHR44085">
    <property type="entry name" value="SEPIAPTERIN REDUCTASE"/>
    <property type="match status" value="1"/>
</dbReference>
<accession>A0A8E0VLZ4</accession>
<keyword evidence="4" id="KW-0560">Oxidoreductase</keyword>
<gene>
    <name evidence="5" type="ORF">FBUS_08299</name>
</gene>
<dbReference type="InterPro" id="IPR036291">
    <property type="entry name" value="NAD(P)-bd_dom_sf"/>
</dbReference>
<evidence type="ECO:0000256" key="3">
    <source>
        <dbReference type="ARBA" id="ARBA00022857"/>
    </source>
</evidence>
<dbReference type="GO" id="GO:0005737">
    <property type="term" value="C:cytoplasm"/>
    <property type="evidence" value="ECO:0007669"/>
    <property type="project" value="UniProtKB-SubCell"/>
</dbReference>
<evidence type="ECO:0000256" key="1">
    <source>
        <dbReference type="ARBA" id="ARBA00004496"/>
    </source>
</evidence>
<reference evidence="5" key="1">
    <citation type="submission" date="2019-05" db="EMBL/GenBank/DDBJ databases">
        <title>Annotation for the trematode Fasciolopsis buski.</title>
        <authorList>
            <person name="Choi Y.-J."/>
        </authorList>
    </citation>
    <scope>NUCLEOTIDE SEQUENCE</scope>
    <source>
        <strain evidence="5">HT</strain>
        <tissue evidence="5">Whole worm</tissue>
    </source>
</reference>
<dbReference type="Gene3D" id="3.40.50.720">
    <property type="entry name" value="NAD(P)-binding Rossmann-like Domain"/>
    <property type="match status" value="1"/>
</dbReference>
<dbReference type="PRINTS" id="PR00081">
    <property type="entry name" value="GDHRDH"/>
</dbReference>
<keyword evidence="6" id="KW-1185">Reference proteome</keyword>
<protein>
    <submittedName>
        <fullName evidence="5">Sepiapterin reductase</fullName>
    </submittedName>
</protein>
<dbReference type="EMBL" id="LUCM01003222">
    <property type="protein sequence ID" value="KAA0196152.1"/>
    <property type="molecule type" value="Genomic_DNA"/>
</dbReference>
<comment type="caution">
    <text evidence="5">The sequence shown here is derived from an EMBL/GenBank/DDBJ whole genome shotgun (WGS) entry which is preliminary data.</text>
</comment>
<evidence type="ECO:0000256" key="2">
    <source>
        <dbReference type="ARBA" id="ARBA00022490"/>
    </source>
</evidence>
<comment type="subcellular location">
    <subcellularLocation>
        <location evidence="1">Cytoplasm</location>
    </subcellularLocation>
</comment>
<evidence type="ECO:0000313" key="5">
    <source>
        <dbReference type="EMBL" id="KAA0196152.1"/>
    </source>
</evidence>
<evidence type="ECO:0000256" key="4">
    <source>
        <dbReference type="ARBA" id="ARBA00023002"/>
    </source>
</evidence>
<name>A0A8E0VLZ4_9TREM</name>
<keyword evidence="2" id="KW-0963">Cytoplasm</keyword>
<sequence>MAPMEKCTCAENSAVDALWKGSHCHIVVTGASRGFGRALCLQLVEQLTNGNDQPASIKMLLMGRDMQALKITEAQMMERRNIQSNTELAVVIGQPLLDMAEATESSLMSVLQPFFDLTSKTSHGEKHWNLLVHNAATLGCLKKRADERLSMLEQDTYYRVNLTAPMVLTSLFLQHFAPFNVAHHPTMVLNISSLAAVQPFPHMSDYCTGKAARQMYLQNLAVDRPSVAVFNYSPGPLNTDMYTQLAQDHGDENSRIQAAENKRSGRIVAPEASARVCVLWLRRLYISGEPKYQPKALVCRAHESGWADIWQGRRLDYYDAVEMEKR</sequence>
<dbReference type="InterPro" id="IPR051721">
    <property type="entry name" value="Biopterin_syn/organic_redct"/>
</dbReference>
<dbReference type="OrthoDB" id="153074at2759"/>
<evidence type="ECO:0000313" key="6">
    <source>
        <dbReference type="Proteomes" id="UP000728185"/>
    </source>
</evidence>
<dbReference type="PANTHER" id="PTHR44085:SF2">
    <property type="entry name" value="SEPIAPTERIN REDUCTASE"/>
    <property type="match status" value="1"/>
</dbReference>